<dbReference type="EMBL" id="FWEW01000486">
    <property type="protein sequence ID" value="SLM34987.1"/>
    <property type="molecule type" value="Genomic_DNA"/>
</dbReference>
<evidence type="ECO:0000256" key="1">
    <source>
        <dbReference type="SAM" id="MobiDB-lite"/>
    </source>
</evidence>
<feature type="compositionally biased region" description="Basic and acidic residues" evidence="1">
    <location>
        <begin position="172"/>
        <end position="185"/>
    </location>
</feature>
<evidence type="ECO:0000313" key="2">
    <source>
        <dbReference type="EMBL" id="SLM34987.1"/>
    </source>
</evidence>
<sequence length="229" mass="24959">MSTLKMSVFGSPTKKFKSFDGIPSKPNVSPAPSTLTKLAITSTRLNTPQLPLELKRKTAKPSSAPAAAGRSLKSNRIGVLSRRRVSASPFTRIDPPMFAGGRSQDAVPFSIDAALSGTVSSYKAKPQLPVEAFTLEDSNPKGWMFEIHKDTAEEEMGNLMEYSTCTLSISDDERRQAAKDDRGKENIPSLDFPGSLSRSDAATARPVSRHNMIINEPRSPLSDLDTRDY</sequence>
<protein>
    <submittedName>
        <fullName evidence="2">Uncharacterized protein</fullName>
    </submittedName>
</protein>
<dbReference type="AlphaFoldDB" id="A0A1W5CVU8"/>
<proteinExistence type="predicted"/>
<keyword evidence="3" id="KW-1185">Reference proteome</keyword>
<feature type="region of interest" description="Disordered" evidence="1">
    <location>
        <begin position="172"/>
        <end position="229"/>
    </location>
</feature>
<evidence type="ECO:0000313" key="3">
    <source>
        <dbReference type="Proteomes" id="UP000192927"/>
    </source>
</evidence>
<name>A0A1W5CVU8_9LECA</name>
<dbReference type="Proteomes" id="UP000192927">
    <property type="component" value="Unassembled WGS sequence"/>
</dbReference>
<reference evidence="3" key="1">
    <citation type="submission" date="2017-03" db="EMBL/GenBank/DDBJ databases">
        <authorList>
            <person name="Sharma R."/>
            <person name="Thines M."/>
        </authorList>
    </citation>
    <scope>NUCLEOTIDE SEQUENCE [LARGE SCALE GENOMIC DNA]</scope>
</reference>
<organism evidence="2 3">
    <name type="scientific">Lasallia pustulata</name>
    <dbReference type="NCBI Taxonomy" id="136370"/>
    <lineage>
        <taxon>Eukaryota</taxon>
        <taxon>Fungi</taxon>
        <taxon>Dikarya</taxon>
        <taxon>Ascomycota</taxon>
        <taxon>Pezizomycotina</taxon>
        <taxon>Lecanoromycetes</taxon>
        <taxon>OSLEUM clade</taxon>
        <taxon>Umbilicariomycetidae</taxon>
        <taxon>Umbilicariales</taxon>
        <taxon>Umbilicariaceae</taxon>
        <taxon>Lasallia</taxon>
    </lineage>
</organism>
<accession>A0A1W5CVU8</accession>